<keyword evidence="3" id="KW-1185">Reference proteome</keyword>
<feature type="signal peptide" evidence="1">
    <location>
        <begin position="1"/>
        <end position="18"/>
    </location>
</feature>
<organism evidence="2 3">
    <name type="scientific">Campylobacter canadensis</name>
    <dbReference type="NCBI Taxonomy" id="449520"/>
    <lineage>
        <taxon>Bacteria</taxon>
        <taxon>Pseudomonadati</taxon>
        <taxon>Campylobacterota</taxon>
        <taxon>Epsilonproteobacteria</taxon>
        <taxon>Campylobacterales</taxon>
        <taxon>Campylobacteraceae</taxon>
        <taxon>Campylobacter</taxon>
    </lineage>
</organism>
<name>A0ABS7WUE6_9BACT</name>
<evidence type="ECO:0000256" key="1">
    <source>
        <dbReference type="SAM" id="SignalP"/>
    </source>
</evidence>
<dbReference type="RefSeq" id="WP_172231157.1">
    <property type="nucleotide sequence ID" value="NZ_CP035946.1"/>
</dbReference>
<feature type="chain" id="PRO_5045247123" evidence="1">
    <location>
        <begin position="19"/>
        <end position="123"/>
    </location>
</feature>
<accession>A0ABS7WUE6</accession>
<evidence type="ECO:0000313" key="2">
    <source>
        <dbReference type="EMBL" id="MBZ7987575.1"/>
    </source>
</evidence>
<proteinExistence type="predicted"/>
<sequence length="123" mass="14286">MKKLIIFLLLFCNLYANSVKISDFISDVYSKDNSLKQIKLSLEFIADDLNEKNSYLLDSLNSVIASYFYEDLFTELGKANFKKTLIKYLAKKYSINIDEILILELKSSINSEELKEFIKNTCK</sequence>
<protein>
    <submittedName>
        <fullName evidence="2">Uncharacterized protein</fullName>
    </submittedName>
</protein>
<keyword evidence="1" id="KW-0732">Signal</keyword>
<comment type="caution">
    <text evidence="2">The sequence shown here is derived from an EMBL/GenBank/DDBJ whole genome shotgun (WGS) entry which is preliminary data.</text>
</comment>
<gene>
    <name evidence="2" type="ORF">AVCANL283_05615</name>
</gene>
<reference evidence="2 3" key="1">
    <citation type="submission" date="2020-07" db="EMBL/GenBank/DDBJ databases">
        <title>Transfer of Campylobacter canadensis to the novel genus Avispirillum gen. nov., that also includes two novel species recovered from migratory waterfowl: Avispirillum anseris sp. nov. and Avispirillum brantae sp. nov.</title>
        <authorList>
            <person name="Miller W.G."/>
            <person name="Chapman M.H."/>
            <person name="Yee E."/>
            <person name="Inglis G.D."/>
        </authorList>
    </citation>
    <scope>NUCLEOTIDE SEQUENCE [LARGE SCALE GENOMIC DNA]</scope>
    <source>
        <strain evidence="2 3">L283</strain>
    </source>
</reference>
<evidence type="ECO:0000313" key="3">
    <source>
        <dbReference type="Proteomes" id="UP000786183"/>
    </source>
</evidence>
<dbReference type="EMBL" id="JACGBB010000010">
    <property type="protein sequence ID" value="MBZ7987575.1"/>
    <property type="molecule type" value="Genomic_DNA"/>
</dbReference>
<dbReference type="Proteomes" id="UP000786183">
    <property type="component" value="Unassembled WGS sequence"/>
</dbReference>